<dbReference type="Proteomes" id="UP001225378">
    <property type="component" value="Chromosome"/>
</dbReference>
<dbReference type="InterPro" id="IPR011041">
    <property type="entry name" value="Quinoprot_gluc/sorb_DH_b-prop"/>
</dbReference>
<organism evidence="2 3">
    <name type="scientific">Methylomarinum roseum</name>
    <dbReference type="NCBI Taxonomy" id="3067653"/>
    <lineage>
        <taxon>Bacteria</taxon>
        <taxon>Pseudomonadati</taxon>
        <taxon>Pseudomonadota</taxon>
        <taxon>Gammaproteobacteria</taxon>
        <taxon>Methylococcales</taxon>
        <taxon>Methylococcaceae</taxon>
        <taxon>Methylomarinum</taxon>
    </lineage>
</organism>
<dbReference type="PANTHER" id="PTHR19328:SF53">
    <property type="entry name" value="MEMBRANE PROTEIN"/>
    <property type="match status" value="1"/>
</dbReference>
<evidence type="ECO:0000313" key="2">
    <source>
        <dbReference type="EMBL" id="XBS20258.1"/>
    </source>
</evidence>
<dbReference type="EMBL" id="CP157743">
    <property type="protein sequence ID" value="XBS20258.1"/>
    <property type="molecule type" value="Genomic_DNA"/>
</dbReference>
<gene>
    <name evidence="2" type="ORF">Q9L42_018195</name>
</gene>
<dbReference type="KEGG" id="mech:Q9L42_018195"/>
<accession>A0AAU7NTG5</accession>
<dbReference type="PANTHER" id="PTHR19328">
    <property type="entry name" value="HEDGEHOG-INTERACTING PROTEIN"/>
    <property type="match status" value="1"/>
</dbReference>
<name>A0AAU7NTG5_9GAMM</name>
<feature type="domain" description="Pyrroloquinoline quinone-dependent pyranose dehydrogenase beta-propeller" evidence="1">
    <location>
        <begin position="25"/>
        <end position="212"/>
    </location>
</feature>
<dbReference type="Gene3D" id="2.120.10.30">
    <property type="entry name" value="TolB, C-terminal domain"/>
    <property type="match status" value="1"/>
</dbReference>
<dbReference type="SUPFAM" id="SSF50952">
    <property type="entry name" value="Soluble quinoprotein glucose dehydrogenase"/>
    <property type="match status" value="1"/>
</dbReference>
<feature type="domain" description="Pyrroloquinoline quinone-dependent pyranose dehydrogenase beta-propeller" evidence="1">
    <location>
        <begin position="253"/>
        <end position="361"/>
    </location>
</feature>
<dbReference type="AlphaFoldDB" id="A0AAU7NTG5"/>
<sequence>MGFGINIPLIGKDTPTQELLNRRLQMPAGLSLSVFASDLNGARDLVVTDSGDVLVSLPREGQVMLLKRDGDDDGGSDGRKALLSGLNLPHGLALYKNWLYVAETDAVGRIRFDADSRQTLGDYRRIVSGLPKGGSHWSRSLRFGPDGKLYVSIGSSCNVCEENDPRRAAIMRFTPEGEQGEIFASGLRNTVGFAWRPSTGELYGVDNGRDFLGDDFPPCELNLIERGQFYGWPYVNGNQAPDPDYGDKNPEKASRSVPPVHEFGAHTAPLSIVFIDDDKLRSLMQGSALVAMHGSWNRSVKTGYKLVALQFDAEQGIIERDFITGFEMHDDVIGRPVAIAEAADGSLYISDDFTGSIYRISDSGE</sequence>
<dbReference type="InterPro" id="IPR054539">
    <property type="entry name" value="Beta-prop_PDH"/>
</dbReference>
<dbReference type="InterPro" id="IPR011042">
    <property type="entry name" value="6-blade_b-propeller_TolB-like"/>
</dbReference>
<evidence type="ECO:0000259" key="1">
    <source>
        <dbReference type="Pfam" id="PF22807"/>
    </source>
</evidence>
<keyword evidence="3" id="KW-1185">Reference proteome</keyword>
<protein>
    <submittedName>
        <fullName evidence="2">PQQ-dependent sugar dehydrogenase</fullName>
    </submittedName>
</protein>
<proteinExistence type="predicted"/>
<dbReference type="RefSeq" id="WP_305906987.1">
    <property type="nucleotide sequence ID" value="NZ_CP157743.1"/>
</dbReference>
<reference evidence="2 3" key="1">
    <citation type="journal article" date="2024" name="Microbiology">
        <title>Methylomarinum rosea sp. nov., a novel halophilic methanotrophic bacterium from the hypersaline Lake Elton.</title>
        <authorList>
            <person name="Suleimanov R.Z."/>
            <person name="Oshkin I.Y."/>
            <person name="Danilova O.V."/>
            <person name="Suzina N.E."/>
            <person name="Dedysh S.N."/>
        </authorList>
    </citation>
    <scope>NUCLEOTIDE SEQUENCE [LARGE SCALE GENOMIC DNA]</scope>
    <source>
        <strain evidence="2 3">Ch1-1</strain>
    </source>
</reference>
<dbReference type="Pfam" id="PF22807">
    <property type="entry name" value="TrAA12"/>
    <property type="match status" value="2"/>
</dbReference>
<evidence type="ECO:0000313" key="3">
    <source>
        <dbReference type="Proteomes" id="UP001225378"/>
    </source>
</evidence>